<organism evidence="2 3">
    <name type="scientific">Mola mola</name>
    <name type="common">Ocean sunfish</name>
    <name type="synonym">Tetraodon mola</name>
    <dbReference type="NCBI Taxonomy" id="94237"/>
    <lineage>
        <taxon>Eukaryota</taxon>
        <taxon>Metazoa</taxon>
        <taxon>Chordata</taxon>
        <taxon>Craniata</taxon>
        <taxon>Vertebrata</taxon>
        <taxon>Euteleostomi</taxon>
        <taxon>Actinopterygii</taxon>
        <taxon>Neopterygii</taxon>
        <taxon>Teleostei</taxon>
        <taxon>Neoteleostei</taxon>
        <taxon>Acanthomorphata</taxon>
        <taxon>Eupercaria</taxon>
        <taxon>Tetraodontiformes</taxon>
        <taxon>Molidae</taxon>
        <taxon>Mola</taxon>
    </lineage>
</organism>
<protein>
    <submittedName>
        <fullName evidence="2">Uncharacterized protein</fullName>
    </submittedName>
</protein>
<accession>A0A3Q3XA14</accession>
<keyword evidence="1" id="KW-0732">Signal</keyword>
<dbReference type="AlphaFoldDB" id="A0A3Q3XA14"/>
<reference evidence="2" key="2">
    <citation type="submission" date="2025-09" db="UniProtKB">
        <authorList>
            <consortium name="Ensembl"/>
        </authorList>
    </citation>
    <scope>IDENTIFICATION</scope>
</reference>
<reference evidence="2" key="1">
    <citation type="submission" date="2025-08" db="UniProtKB">
        <authorList>
            <consortium name="Ensembl"/>
        </authorList>
    </citation>
    <scope>IDENTIFICATION</scope>
</reference>
<sequence length="65" mass="7546">MNFQLYTTLMLIVWLAAVRPFQIPKLQNQSKQSCLPIDLFTDPLPLTNLTVVLNLCCLQHLCRSW</sequence>
<feature type="chain" id="PRO_5018707954" evidence="1">
    <location>
        <begin position="21"/>
        <end position="65"/>
    </location>
</feature>
<evidence type="ECO:0000313" key="2">
    <source>
        <dbReference type="Ensembl" id="ENSMMOP00000019094.1"/>
    </source>
</evidence>
<keyword evidence="3" id="KW-1185">Reference proteome</keyword>
<name>A0A3Q3XA14_MOLML</name>
<evidence type="ECO:0000313" key="3">
    <source>
        <dbReference type="Proteomes" id="UP000261620"/>
    </source>
</evidence>
<dbReference type="Proteomes" id="UP000261620">
    <property type="component" value="Unplaced"/>
</dbReference>
<proteinExistence type="predicted"/>
<dbReference type="Ensembl" id="ENSMMOT00000019411.1">
    <property type="protein sequence ID" value="ENSMMOP00000019094.1"/>
    <property type="gene ID" value="ENSMMOG00000014465.1"/>
</dbReference>
<evidence type="ECO:0000256" key="1">
    <source>
        <dbReference type="SAM" id="SignalP"/>
    </source>
</evidence>
<feature type="signal peptide" evidence="1">
    <location>
        <begin position="1"/>
        <end position="20"/>
    </location>
</feature>